<reference evidence="1 2" key="1">
    <citation type="submission" date="2021-06" db="EMBL/GenBank/DDBJ databases">
        <title>Caerostris extrusa draft genome.</title>
        <authorList>
            <person name="Kono N."/>
            <person name="Arakawa K."/>
        </authorList>
    </citation>
    <scope>NUCLEOTIDE SEQUENCE [LARGE SCALE GENOMIC DNA]</scope>
</reference>
<dbReference type="Proteomes" id="UP001054945">
    <property type="component" value="Unassembled WGS sequence"/>
</dbReference>
<accession>A0AAV4MU42</accession>
<dbReference type="EMBL" id="BPLR01002580">
    <property type="protein sequence ID" value="GIX75350.1"/>
    <property type="molecule type" value="Genomic_DNA"/>
</dbReference>
<sequence length="97" mass="11105">MIIIQDINDIREFFRECPRLYKFSMAVVISLLVTSGSGRGRPQGIEGWNHLLVASRKQISESSECLRDQEKPVFASASRFFVIRHVIRNGPETKQVI</sequence>
<evidence type="ECO:0000313" key="1">
    <source>
        <dbReference type="EMBL" id="GIX75350.1"/>
    </source>
</evidence>
<proteinExistence type="predicted"/>
<evidence type="ECO:0000313" key="2">
    <source>
        <dbReference type="Proteomes" id="UP001054945"/>
    </source>
</evidence>
<name>A0AAV4MU42_CAEEX</name>
<organism evidence="1 2">
    <name type="scientific">Caerostris extrusa</name>
    <name type="common">Bark spider</name>
    <name type="synonym">Caerostris bankana</name>
    <dbReference type="NCBI Taxonomy" id="172846"/>
    <lineage>
        <taxon>Eukaryota</taxon>
        <taxon>Metazoa</taxon>
        <taxon>Ecdysozoa</taxon>
        <taxon>Arthropoda</taxon>
        <taxon>Chelicerata</taxon>
        <taxon>Arachnida</taxon>
        <taxon>Araneae</taxon>
        <taxon>Araneomorphae</taxon>
        <taxon>Entelegynae</taxon>
        <taxon>Araneoidea</taxon>
        <taxon>Araneidae</taxon>
        <taxon>Caerostris</taxon>
    </lineage>
</organism>
<keyword evidence="2" id="KW-1185">Reference proteome</keyword>
<dbReference type="AlphaFoldDB" id="A0AAV4MU42"/>
<comment type="caution">
    <text evidence="1">The sequence shown here is derived from an EMBL/GenBank/DDBJ whole genome shotgun (WGS) entry which is preliminary data.</text>
</comment>
<protein>
    <submittedName>
        <fullName evidence="1">Uncharacterized protein</fullName>
    </submittedName>
</protein>
<gene>
    <name evidence="1" type="ORF">CEXT_741311</name>
</gene>